<dbReference type="EMBL" id="BSNI01000002">
    <property type="protein sequence ID" value="GLQ17140.1"/>
    <property type="molecule type" value="Genomic_DNA"/>
</dbReference>
<dbReference type="PANTHER" id="PTHR30204">
    <property type="entry name" value="REDOX-CYCLING DRUG-SENSING TRANSCRIPTIONAL ACTIVATOR SOXR"/>
    <property type="match status" value="1"/>
</dbReference>
<dbReference type="InterPro" id="IPR009061">
    <property type="entry name" value="DNA-bd_dom_put_sf"/>
</dbReference>
<name>A0ABQ5UQT9_9HYPH</name>
<dbReference type="Proteomes" id="UP001161405">
    <property type="component" value="Unassembled WGS sequence"/>
</dbReference>
<keyword evidence="2" id="KW-0238">DNA-binding</keyword>
<dbReference type="InterPro" id="IPR012925">
    <property type="entry name" value="TipAS_dom"/>
</dbReference>
<evidence type="ECO:0000256" key="1">
    <source>
        <dbReference type="ARBA" id="ARBA00023015"/>
    </source>
</evidence>
<dbReference type="PANTHER" id="PTHR30204:SF90">
    <property type="entry name" value="HTH-TYPE TRANSCRIPTIONAL ACTIVATOR MTA"/>
    <property type="match status" value="1"/>
</dbReference>
<evidence type="ECO:0000256" key="2">
    <source>
        <dbReference type="ARBA" id="ARBA00023125"/>
    </source>
</evidence>
<feature type="domain" description="HTH merR-type" evidence="5">
    <location>
        <begin position="3"/>
        <end position="72"/>
    </location>
</feature>
<comment type="caution">
    <text evidence="6">The sequence shown here is derived from an EMBL/GenBank/DDBJ whole genome shotgun (WGS) entry which is preliminary data.</text>
</comment>
<dbReference type="PROSITE" id="PS50937">
    <property type="entry name" value="HTH_MERR_2"/>
    <property type="match status" value="1"/>
</dbReference>
<sequence length="261" mass="29837">MKTYQVKQVAQMAGISVRALHHYDQIGLLCPAFVGDNGYRYYTRDELVRLQEILFFKEMGIGLNEIAQILEEPDHERAKMLEQQKSRLEQDQRRQLQLIKTIERSIDELNGVRKMNVSDLYKGFSKEKQAAYEQELIDKLGPDMAKEIEDAKQKLKQDGLDGENQLIAQRMAELADIEGEVVLALQGGIAADDAELDNVIARHHNWVGQWWKKQPDQAAYIGLSQMYQSHEDFVARYEALAPGLTEYLAAAMVAYAKRHLG</sequence>
<dbReference type="SMART" id="SM00422">
    <property type="entry name" value="HTH_MERR"/>
    <property type="match status" value="1"/>
</dbReference>
<keyword evidence="1" id="KW-0805">Transcription regulation</keyword>
<gene>
    <name evidence="6" type="primary">skgA</name>
    <name evidence="6" type="ORF">GCM10007879_13890</name>
</gene>
<dbReference type="RefSeq" id="WP_284363067.1">
    <property type="nucleotide sequence ID" value="NZ_BSNI01000002.1"/>
</dbReference>
<keyword evidence="7" id="KW-1185">Reference proteome</keyword>
<proteinExistence type="predicted"/>
<protein>
    <submittedName>
        <fullName evidence="6">HTH-type transcriptional regulator SkgA</fullName>
    </submittedName>
</protein>
<organism evidence="6 7">
    <name type="scientific">Maritalea porphyrae</name>
    <dbReference type="NCBI Taxonomy" id="880732"/>
    <lineage>
        <taxon>Bacteria</taxon>
        <taxon>Pseudomonadati</taxon>
        <taxon>Pseudomonadota</taxon>
        <taxon>Alphaproteobacteria</taxon>
        <taxon>Hyphomicrobiales</taxon>
        <taxon>Devosiaceae</taxon>
        <taxon>Maritalea</taxon>
    </lineage>
</organism>
<dbReference type="Gene3D" id="1.10.490.50">
    <property type="entry name" value="Antibiotic binding domain of TipA-like multidrug resistance regulators"/>
    <property type="match status" value="1"/>
</dbReference>
<dbReference type="SUPFAM" id="SSF46955">
    <property type="entry name" value="Putative DNA-binding domain"/>
    <property type="match status" value="1"/>
</dbReference>
<dbReference type="Pfam" id="PF13411">
    <property type="entry name" value="MerR_1"/>
    <property type="match status" value="1"/>
</dbReference>
<evidence type="ECO:0000313" key="7">
    <source>
        <dbReference type="Proteomes" id="UP001161405"/>
    </source>
</evidence>
<keyword evidence="3" id="KW-0010">Activator</keyword>
<evidence type="ECO:0000313" key="6">
    <source>
        <dbReference type="EMBL" id="GLQ17140.1"/>
    </source>
</evidence>
<reference evidence="6" key="2">
    <citation type="submission" date="2023-01" db="EMBL/GenBank/DDBJ databases">
        <title>Draft genome sequence of Maritalea porphyrae strain NBRC 107169.</title>
        <authorList>
            <person name="Sun Q."/>
            <person name="Mori K."/>
        </authorList>
    </citation>
    <scope>NUCLEOTIDE SEQUENCE</scope>
    <source>
        <strain evidence="6">NBRC 107169</strain>
    </source>
</reference>
<dbReference type="InterPro" id="IPR047057">
    <property type="entry name" value="MerR_fam"/>
</dbReference>
<evidence type="ECO:0000256" key="3">
    <source>
        <dbReference type="ARBA" id="ARBA00023159"/>
    </source>
</evidence>
<dbReference type="InterPro" id="IPR000551">
    <property type="entry name" value="MerR-type_HTH_dom"/>
</dbReference>
<dbReference type="SUPFAM" id="SSF89082">
    <property type="entry name" value="Antibiotic binding domain of TipA-like multidrug resistance regulators"/>
    <property type="match status" value="1"/>
</dbReference>
<dbReference type="InterPro" id="IPR036244">
    <property type="entry name" value="TipA-like_antibiotic-bd"/>
</dbReference>
<evidence type="ECO:0000259" key="5">
    <source>
        <dbReference type="PROSITE" id="PS50937"/>
    </source>
</evidence>
<dbReference type="CDD" id="cd01106">
    <property type="entry name" value="HTH_TipAL-Mta"/>
    <property type="match status" value="1"/>
</dbReference>
<evidence type="ECO:0000256" key="4">
    <source>
        <dbReference type="ARBA" id="ARBA00023163"/>
    </source>
</evidence>
<dbReference type="Pfam" id="PF07739">
    <property type="entry name" value="TipAS"/>
    <property type="match status" value="1"/>
</dbReference>
<keyword evidence="4" id="KW-0804">Transcription</keyword>
<dbReference type="Gene3D" id="1.10.1660.10">
    <property type="match status" value="1"/>
</dbReference>
<accession>A0ABQ5UQT9</accession>
<reference evidence="6" key="1">
    <citation type="journal article" date="2014" name="Int. J. Syst. Evol. Microbiol.">
        <title>Complete genome of a new Firmicutes species belonging to the dominant human colonic microbiota ('Ruminococcus bicirculans') reveals two chromosomes and a selective capacity to utilize plant glucans.</title>
        <authorList>
            <consortium name="NISC Comparative Sequencing Program"/>
            <person name="Wegmann U."/>
            <person name="Louis P."/>
            <person name="Goesmann A."/>
            <person name="Henrissat B."/>
            <person name="Duncan S.H."/>
            <person name="Flint H.J."/>
        </authorList>
    </citation>
    <scope>NUCLEOTIDE SEQUENCE</scope>
    <source>
        <strain evidence="6">NBRC 107169</strain>
    </source>
</reference>